<accession>A0A0D2QGZ1</accession>
<evidence type="ECO:0008006" key="9">
    <source>
        <dbReference type="Google" id="ProtNLM"/>
    </source>
</evidence>
<dbReference type="GO" id="GO:0006506">
    <property type="term" value="P:GPI anchor biosynthetic process"/>
    <property type="evidence" value="ECO:0007669"/>
    <property type="project" value="InterPro"/>
</dbReference>
<keyword evidence="5" id="KW-0464">Manganese</keyword>
<dbReference type="EMBL" id="CM001741">
    <property type="protein sequence ID" value="KJB16246.1"/>
    <property type="molecule type" value="Genomic_DNA"/>
</dbReference>
<proteinExistence type="predicted"/>
<evidence type="ECO:0000256" key="4">
    <source>
        <dbReference type="ARBA" id="ARBA00023136"/>
    </source>
</evidence>
<keyword evidence="4 6" id="KW-0472">Membrane</keyword>
<dbReference type="PANTHER" id="PTHR13315">
    <property type="entry name" value="METALLO PHOSPHOESTERASE RELATED"/>
    <property type="match status" value="1"/>
</dbReference>
<feature type="transmembrane region" description="Helical" evidence="6">
    <location>
        <begin position="5"/>
        <end position="22"/>
    </location>
</feature>
<dbReference type="InterPro" id="IPR029052">
    <property type="entry name" value="Metallo-depent_PP-like"/>
</dbReference>
<evidence type="ECO:0000256" key="1">
    <source>
        <dbReference type="ARBA" id="ARBA00001936"/>
    </source>
</evidence>
<dbReference type="Proteomes" id="UP000032304">
    <property type="component" value="Chromosome 2"/>
</dbReference>
<protein>
    <recommendedName>
        <fullName evidence="9">Calcineurin-like phosphoesterase domain-containing protein</fullName>
    </recommendedName>
</protein>
<evidence type="ECO:0000313" key="8">
    <source>
        <dbReference type="Proteomes" id="UP000032304"/>
    </source>
</evidence>
<dbReference type="PANTHER" id="PTHR13315:SF0">
    <property type="entry name" value="METALLOPHOSPHOESTERASE 1"/>
    <property type="match status" value="1"/>
</dbReference>
<keyword evidence="3" id="KW-0378">Hydrolase</keyword>
<dbReference type="GO" id="GO:0016020">
    <property type="term" value="C:membrane"/>
    <property type="evidence" value="ECO:0007669"/>
    <property type="project" value="GOC"/>
</dbReference>
<keyword evidence="6" id="KW-1133">Transmembrane helix</keyword>
<sequence length="290" mass="32663">MMAAVAWRSLLPVIMISIFMVYEEWVSFPSCKLLPSTTYSPDKHVENVDDSLEDLKVMMVANLLLLGSEAGFVNLYFRDYYMSKFFKVIERESVGRQMEIEGMDEANNGFGMFSEMSNDFRWRVNAMKSGSGPVLLLHFPLYRSGKTHIWEGSTFKSIIDPSGKVPASAQREGFSGTGPYDLSQTVPPNATEYIFHALKPRIIFSAHTQEFSDHTHPDGTREVTIPAMTWKVRDDPGFIVATFQRNKSAVSVTYCSVARESRILIAYSSALVLFLFFIVVSNTLEPKGLS</sequence>
<dbReference type="AlphaFoldDB" id="A0A0D2QGZ1"/>
<reference evidence="7 8" key="1">
    <citation type="journal article" date="2012" name="Nature">
        <title>Repeated polyploidization of Gossypium genomes and the evolution of spinnable cotton fibres.</title>
        <authorList>
            <person name="Paterson A.H."/>
            <person name="Wendel J.F."/>
            <person name="Gundlach H."/>
            <person name="Guo H."/>
            <person name="Jenkins J."/>
            <person name="Jin D."/>
            <person name="Llewellyn D."/>
            <person name="Showmaker K.C."/>
            <person name="Shu S."/>
            <person name="Udall J."/>
            <person name="Yoo M.J."/>
            <person name="Byers R."/>
            <person name="Chen W."/>
            <person name="Doron-Faigenboim A."/>
            <person name="Duke M.V."/>
            <person name="Gong L."/>
            <person name="Grimwood J."/>
            <person name="Grover C."/>
            <person name="Grupp K."/>
            <person name="Hu G."/>
            <person name="Lee T.H."/>
            <person name="Li J."/>
            <person name="Lin L."/>
            <person name="Liu T."/>
            <person name="Marler B.S."/>
            <person name="Page J.T."/>
            <person name="Roberts A.W."/>
            <person name="Romanel E."/>
            <person name="Sanders W.S."/>
            <person name="Szadkowski E."/>
            <person name="Tan X."/>
            <person name="Tang H."/>
            <person name="Xu C."/>
            <person name="Wang J."/>
            <person name="Wang Z."/>
            <person name="Zhang D."/>
            <person name="Zhang L."/>
            <person name="Ashrafi H."/>
            <person name="Bedon F."/>
            <person name="Bowers J.E."/>
            <person name="Brubaker C.L."/>
            <person name="Chee P.W."/>
            <person name="Das S."/>
            <person name="Gingle A.R."/>
            <person name="Haigler C.H."/>
            <person name="Harker D."/>
            <person name="Hoffmann L.V."/>
            <person name="Hovav R."/>
            <person name="Jones D.C."/>
            <person name="Lemke C."/>
            <person name="Mansoor S."/>
            <person name="ur Rahman M."/>
            <person name="Rainville L.N."/>
            <person name="Rambani A."/>
            <person name="Reddy U.K."/>
            <person name="Rong J.K."/>
            <person name="Saranga Y."/>
            <person name="Scheffler B.E."/>
            <person name="Scheffler J.A."/>
            <person name="Stelly D.M."/>
            <person name="Triplett B.A."/>
            <person name="Van Deynze A."/>
            <person name="Vaslin M.F."/>
            <person name="Waghmare V.N."/>
            <person name="Walford S.A."/>
            <person name="Wright R.J."/>
            <person name="Zaki E.A."/>
            <person name="Zhang T."/>
            <person name="Dennis E.S."/>
            <person name="Mayer K.F."/>
            <person name="Peterson D.G."/>
            <person name="Rokhsar D.S."/>
            <person name="Wang X."/>
            <person name="Schmutz J."/>
        </authorList>
    </citation>
    <scope>NUCLEOTIDE SEQUENCE [LARGE SCALE GENOMIC DNA]</scope>
</reference>
<dbReference type="GO" id="GO:0016787">
    <property type="term" value="F:hydrolase activity"/>
    <property type="evidence" value="ECO:0007669"/>
    <property type="project" value="UniProtKB-KW"/>
</dbReference>
<feature type="transmembrane region" description="Helical" evidence="6">
    <location>
        <begin position="264"/>
        <end position="284"/>
    </location>
</feature>
<dbReference type="GO" id="GO:0046872">
    <property type="term" value="F:metal ion binding"/>
    <property type="evidence" value="ECO:0007669"/>
    <property type="project" value="UniProtKB-KW"/>
</dbReference>
<name>A0A0D2QGZ1_GOSRA</name>
<dbReference type="InterPro" id="IPR033308">
    <property type="entry name" value="PGAP5/Cdc1/Ted1"/>
</dbReference>
<evidence type="ECO:0000256" key="6">
    <source>
        <dbReference type="SAM" id="Phobius"/>
    </source>
</evidence>
<evidence type="ECO:0000256" key="5">
    <source>
        <dbReference type="ARBA" id="ARBA00023211"/>
    </source>
</evidence>
<dbReference type="SUPFAM" id="SSF56300">
    <property type="entry name" value="Metallo-dependent phosphatases"/>
    <property type="match status" value="1"/>
</dbReference>
<keyword evidence="6" id="KW-0812">Transmembrane</keyword>
<comment type="cofactor">
    <cofactor evidence="1">
        <name>Mn(2+)</name>
        <dbReference type="ChEBI" id="CHEBI:29035"/>
    </cofactor>
</comment>
<keyword evidence="8" id="KW-1185">Reference proteome</keyword>
<keyword evidence="2" id="KW-0479">Metal-binding</keyword>
<gene>
    <name evidence="7" type="ORF">B456_002G219300</name>
</gene>
<organism evidence="7 8">
    <name type="scientific">Gossypium raimondii</name>
    <name type="common">Peruvian cotton</name>
    <name type="synonym">Gossypium klotzschianum subsp. raimondii</name>
    <dbReference type="NCBI Taxonomy" id="29730"/>
    <lineage>
        <taxon>Eukaryota</taxon>
        <taxon>Viridiplantae</taxon>
        <taxon>Streptophyta</taxon>
        <taxon>Embryophyta</taxon>
        <taxon>Tracheophyta</taxon>
        <taxon>Spermatophyta</taxon>
        <taxon>Magnoliopsida</taxon>
        <taxon>eudicotyledons</taxon>
        <taxon>Gunneridae</taxon>
        <taxon>Pentapetalae</taxon>
        <taxon>rosids</taxon>
        <taxon>malvids</taxon>
        <taxon>Malvales</taxon>
        <taxon>Malvaceae</taxon>
        <taxon>Malvoideae</taxon>
        <taxon>Gossypium</taxon>
    </lineage>
</organism>
<evidence type="ECO:0000313" key="7">
    <source>
        <dbReference type="EMBL" id="KJB16246.1"/>
    </source>
</evidence>
<feature type="transmembrane region" description="Helical" evidence="6">
    <location>
        <begin position="57"/>
        <end position="77"/>
    </location>
</feature>
<evidence type="ECO:0000256" key="2">
    <source>
        <dbReference type="ARBA" id="ARBA00022723"/>
    </source>
</evidence>
<evidence type="ECO:0000256" key="3">
    <source>
        <dbReference type="ARBA" id="ARBA00022801"/>
    </source>
</evidence>
<dbReference type="Gramene" id="KJB16246">
    <property type="protein sequence ID" value="KJB16246"/>
    <property type="gene ID" value="B456_002G219300"/>
</dbReference>